<accession>A0A8S4N926</accession>
<evidence type="ECO:0000313" key="2">
    <source>
        <dbReference type="EMBL" id="CAH1777441.1"/>
    </source>
</evidence>
<name>A0A8S4N926_OWEFU</name>
<dbReference type="EMBL" id="CAIIXF020000002">
    <property type="protein sequence ID" value="CAH1777441.1"/>
    <property type="molecule type" value="Genomic_DNA"/>
</dbReference>
<reference evidence="2" key="1">
    <citation type="submission" date="2022-03" db="EMBL/GenBank/DDBJ databases">
        <authorList>
            <person name="Martin C."/>
        </authorList>
    </citation>
    <scope>NUCLEOTIDE SEQUENCE</scope>
</reference>
<feature type="chain" id="PRO_5035786077" evidence="1">
    <location>
        <begin position="19"/>
        <end position="212"/>
    </location>
</feature>
<keyword evidence="3" id="KW-1185">Reference proteome</keyword>
<dbReference type="Proteomes" id="UP000749559">
    <property type="component" value="Unassembled WGS sequence"/>
</dbReference>
<organism evidence="2 3">
    <name type="scientific">Owenia fusiformis</name>
    <name type="common">Polychaete worm</name>
    <dbReference type="NCBI Taxonomy" id="6347"/>
    <lineage>
        <taxon>Eukaryota</taxon>
        <taxon>Metazoa</taxon>
        <taxon>Spiralia</taxon>
        <taxon>Lophotrochozoa</taxon>
        <taxon>Annelida</taxon>
        <taxon>Polychaeta</taxon>
        <taxon>Sedentaria</taxon>
        <taxon>Canalipalpata</taxon>
        <taxon>Sabellida</taxon>
        <taxon>Oweniida</taxon>
        <taxon>Oweniidae</taxon>
        <taxon>Owenia</taxon>
    </lineage>
</organism>
<feature type="signal peptide" evidence="1">
    <location>
        <begin position="1"/>
        <end position="18"/>
    </location>
</feature>
<sequence length="212" mass="24563">MGKSFLIFLFTIILGISAQKSGKKVVRDALNKLGNFDDSPDTRDLMEKIAIVESRNGEDPNTYKGDRGGIWQVSKIGFDDTQNIRSHPKLARYHKRVFDIFGIKWNEITYEDLRDPFLSALAARLYLHTTEAEALLPEAGELEAQAKYWLNFYNKNIKTVKQEEFIKRVNDYKTITDKSYRDPHLVKQINLQGDKVCYILTGKPENFVRLFH</sequence>
<proteinExistence type="predicted"/>
<dbReference type="AlphaFoldDB" id="A0A8S4N926"/>
<evidence type="ECO:0000256" key="1">
    <source>
        <dbReference type="SAM" id="SignalP"/>
    </source>
</evidence>
<comment type="caution">
    <text evidence="2">The sequence shown here is derived from an EMBL/GenBank/DDBJ whole genome shotgun (WGS) entry which is preliminary data.</text>
</comment>
<evidence type="ECO:0000313" key="3">
    <source>
        <dbReference type="Proteomes" id="UP000749559"/>
    </source>
</evidence>
<protein>
    <submittedName>
        <fullName evidence="2">Uncharacterized protein</fullName>
    </submittedName>
</protein>
<keyword evidence="1" id="KW-0732">Signal</keyword>
<gene>
    <name evidence="2" type="ORF">OFUS_LOCUS4485</name>
</gene>
<feature type="non-terminal residue" evidence="2">
    <location>
        <position position="212"/>
    </location>
</feature>
<dbReference type="OrthoDB" id="10240561at2759"/>